<proteinExistence type="predicted"/>
<evidence type="ECO:0000313" key="2">
    <source>
        <dbReference type="Proteomes" id="UP000029495"/>
    </source>
</evidence>
<dbReference type="EMBL" id="CP009454">
    <property type="protein sequence ID" value="AIR86171.1"/>
    <property type="molecule type" value="Genomic_DNA"/>
</dbReference>
<protein>
    <submittedName>
        <fullName evidence="1">Uncharacterized protein</fullName>
    </submittedName>
</protein>
<dbReference type="Proteomes" id="UP000029495">
    <property type="component" value="Chromosome"/>
</dbReference>
<keyword evidence="2" id="KW-1185">Reference proteome</keyword>
<sequence>MHMYGPVWTQKLFQRDRHSLMHKIIYFISVFQMRSAYWGYIQYIAISGADKHAGKKQPDGSSISKGIYGQVEYHDCRQVLRLHDLAAV</sequence>
<name>A0ABM5RJL5_9GAMM</name>
<gene>
    <name evidence="1" type="ORF">LH22_12140</name>
</gene>
<evidence type="ECO:0000313" key="1">
    <source>
        <dbReference type="EMBL" id="AIR86171.1"/>
    </source>
</evidence>
<accession>A0ABM5RJL5</accession>
<organism evidence="1 2">
    <name type="scientific">Pantoea rwandensis</name>
    <dbReference type="NCBI Taxonomy" id="1076550"/>
    <lineage>
        <taxon>Bacteria</taxon>
        <taxon>Pseudomonadati</taxon>
        <taxon>Pseudomonadota</taxon>
        <taxon>Gammaproteobacteria</taxon>
        <taxon>Enterobacterales</taxon>
        <taxon>Erwiniaceae</taxon>
        <taxon>Pantoea</taxon>
    </lineage>
</organism>
<reference evidence="1 2" key="1">
    <citation type="submission" date="2014-09" db="EMBL/GenBank/DDBJ databases">
        <authorList>
            <person name="Chan K.-G."/>
        </authorList>
    </citation>
    <scope>NUCLEOTIDE SEQUENCE [LARGE SCALE GENOMIC DNA]</scope>
    <source>
        <strain evidence="1 2">ND04</strain>
    </source>
</reference>